<dbReference type="Gene3D" id="1.10.8.100">
    <property type="entry name" value="Ribosomal RNA adenine dimethylase-like, domain 2"/>
    <property type="match status" value="1"/>
</dbReference>
<dbReference type="InterPro" id="IPR023165">
    <property type="entry name" value="rRNA_Ade_diMease-like_C"/>
</dbReference>
<protein>
    <recommendedName>
        <fullName evidence="7">Ribosomal RNA small subunit methyltransferase A</fullName>
        <ecNumber evidence="7">2.1.1.182</ecNumber>
    </recommendedName>
    <alternativeName>
        <fullName evidence="7">16S rRNA (adenine(1518)-N(6)/adenine(1519)-N(6))-dimethyltransferase</fullName>
    </alternativeName>
    <alternativeName>
        <fullName evidence="7">16S rRNA dimethyladenosine transferase</fullName>
    </alternativeName>
    <alternativeName>
        <fullName evidence="7">16S rRNA dimethylase</fullName>
    </alternativeName>
    <alternativeName>
        <fullName evidence="7">S-adenosylmethionine-6-N', N'-adenosyl(rRNA) dimethyltransferase</fullName>
    </alternativeName>
</protein>
<comment type="catalytic activity">
    <reaction evidence="7">
        <text>adenosine(1518)/adenosine(1519) in 16S rRNA + 4 S-adenosyl-L-methionine = N(6)-dimethyladenosine(1518)/N(6)-dimethyladenosine(1519) in 16S rRNA + 4 S-adenosyl-L-homocysteine + 4 H(+)</text>
        <dbReference type="Rhea" id="RHEA:19609"/>
        <dbReference type="Rhea" id="RHEA-COMP:10232"/>
        <dbReference type="Rhea" id="RHEA-COMP:10233"/>
        <dbReference type="ChEBI" id="CHEBI:15378"/>
        <dbReference type="ChEBI" id="CHEBI:57856"/>
        <dbReference type="ChEBI" id="CHEBI:59789"/>
        <dbReference type="ChEBI" id="CHEBI:74411"/>
        <dbReference type="ChEBI" id="CHEBI:74493"/>
        <dbReference type="EC" id="2.1.1.182"/>
    </reaction>
</comment>
<evidence type="ECO:0000256" key="7">
    <source>
        <dbReference type="HAMAP-Rule" id="MF_00607"/>
    </source>
</evidence>
<dbReference type="PANTHER" id="PTHR11727">
    <property type="entry name" value="DIMETHYLADENOSINE TRANSFERASE"/>
    <property type="match status" value="1"/>
</dbReference>
<dbReference type="FunFam" id="3.40.50.150:FF:000023">
    <property type="entry name" value="Ribosomal RNA small subunit methyltransferase A"/>
    <property type="match status" value="1"/>
</dbReference>
<evidence type="ECO:0000256" key="1">
    <source>
        <dbReference type="ARBA" id="ARBA00022490"/>
    </source>
</evidence>
<keyword evidence="4 7" id="KW-0808">Transferase</keyword>
<sequence>MGQSDPFLNSPADPPAAIKRLGQNFLIDPNIVRKIVALADISQNDPVLEIGPGRGVLTEVLCKTAGHVTAVEIDPRLYAYLTERQAEFPNLTLVLDDALVYPVENLPSGTIVVANLPYYISTPLLFRLLDQRDRFPRLVLMLQNEVADRLVAKPGSSDYGVLSVMAQYAAEITKAFRVSAQCFRPRPEVGSAVVLLRTRVQRELSAAEEPKFAALVKAAFAHRRKTLVNSLKDEGYDQGRIAGALDRLALSPSVRAEVLSREQLIQLTRGMLSPG</sequence>
<feature type="binding site" evidence="7 8">
    <location>
        <position position="51"/>
    </location>
    <ligand>
        <name>S-adenosyl-L-methionine</name>
        <dbReference type="ChEBI" id="CHEBI:59789"/>
    </ligand>
</feature>
<dbReference type="InterPro" id="IPR020596">
    <property type="entry name" value="rRNA_Ade_Mease_Trfase_CS"/>
</dbReference>
<gene>
    <name evidence="7 10" type="primary">rsmA</name>
    <name evidence="7" type="synonym">ksgA</name>
    <name evidence="10" type="ORF">NITLEN_10892</name>
</gene>
<dbReference type="FunCoup" id="A0A330LA32">
    <property type="interactions" value="494"/>
</dbReference>
<comment type="similarity">
    <text evidence="7">Belongs to the class I-like SAM-binding methyltransferase superfamily. rRNA adenine N(6)-methyltransferase family. RsmA subfamily.</text>
</comment>
<keyword evidence="2 7" id="KW-0698">rRNA processing</keyword>
<keyword evidence="1 7" id="KW-0963">Cytoplasm</keyword>
<evidence type="ECO:0000313" key="10">
    <source>
        <dbReference type="EMBL" id="SPP63806.1"/>
    </source>
</evidence>
<dbReference type="InterPro" id="IPR011530">
    <property type="entry name" value="rRNA_adenine_dimethylase"/>
</dbReference>
<feature type="binding site" evidence="7 8">
    <location>
        <position position="97"/>
    </location>
    <ligand>
        <name>S-adenosyl-L-methionine</name>
        <dbReference type="ChEBI" id="CHEBI:59789"/>
    </ligand>
</feature>
<comment type="function">
    <text evidence="7">Specifically dimethylates two adjacent adenosines (A1518 and A1519) in the loop of a conserved hairpin near the 3'-end of 16S rRNA in the 30S particle. May play a critical role in biogenesis of 30S subunits.</text>
</comment>
<keyword evidence="5 7" id="KW-0949">S-adenosyl-L-methionine</keyword>
<dbReference type="GO" id="GO:0003723">
    <property type="term" value="F:RNA binding"/>
    <property type="evidence" value="ECO:0007669"/>
    <property type="project" value="UniProtKB-UniRule"/>
</dbReference>
<dbReference type="GO" id="GO:0005829">
    <property type="term" value="C:cytosol"/>
    <property type="evidence" value="ECO:0007669"/>
    <property type="project" value="TreeGrafter"/>
</dbReference>
<keyword evidence="6 7" id="KW-0694">RNA-binding</keyword>
<dbReference type="GO" id="GO:0052908">
    <property type="term" value="F:16S rRNA (adenine(1518)-N(6)/adenine(1519)-N(6))-dimethyltransferase activity"/>
    <property type="evidence" value="ECO:0007669"/>
    <property type="project" value="UniProtKB-EC"/>
</dbReference>
<dbReference type="InterPro" id="IPR020598">
    <property type="entry name" value="rRNA_Ade_methylase_Trfase_N"/>
</dbReference>
<dbReference type="HAMAP" id="MF_00607">
    <property type="entry name" value="16SrRNA_methyltr_A"/>
    <property type="match status" value="1"/>
</dbReference>
<evidence type="ECO:0000256" key="5">
    <source>
        <dbReference type="ARBA" id="ARBA00022691"/>
    </source>
</evidence>
<organism evidence="10 11">
    <name type="scientific">Nitrospira lenta</name>
    <dbReference type="NCBI Taxonomy" id="1436998"/>
    <lineage>
        <taxon>Bacteria</taxon>
        <taxon>Pseudomonadati</taxon>
        <taxon>Nitrospirota</taxon>
        <taxon>Nitrospiria</taxon>
        <taxon>Nitrospirales</taxon>
        <taxon>Nitrospiraceae</taxon>
        <taxon>Nitrospira</taxon>
    </lineage>
</organism>
<evidence type="ECO:0000256" key="6">
    <source>
        <dbReference type="ARBA" id="ARBA00022884"/>
    </source>
</evidence>
<dbReference type="Gene3D" id="3.40.50.150">
    <property type="entry name" value="Vaccinia Virus protein VP39"/>
    <property type="match status" value="1"/>
</dbReference>
<keyword evidence="11" id="KW-1185">Reference proteome</keyword>
<dbReference type="CDD" id="cd02440">
    <property type="entry name" value="AdoMet_MTases"/>
    <property type="match status" value="1"/>
</dbReference>
<keyword evidence="3 7" id="KW-0489">Methyltransferase</keyword>
<feature type="binding site" evidence="7 8">
    <location>
        <position position="24"/>
    </location>
    <ligand>
        <name>S-adenosyl-L-methionine</name>
        <dbReference type="ChEBI" id="CHEBI:59789"/>
    </ligand>
</feature>
<dbReference type="NCBIfam" id="TIGR00755">
    <property type="entry name" value="ksgA"/>
    <property type="match status" value="1"/>
</dbReference>
<feature type="binding site" evidence="7 8">
    <location>
        <position position="72"/>
    </location>
    <ligand>
        <name>S-adenosyl-L-methionine</name>
        <dbReference type="ChEBI" id="CHEBI:59789"/>
    </ligand>
</feature>
<evidence type="ECO:0000256" key="2">
    <source>
        <dbReference type="ARBA" id="ARBA00022552"/>
    </source>
</evidence>
<feature type="binding site" evidence="7 8">
    <location>
        <position position="26"/>
    </location>
    <ligand>
        <name>S-adenosyl-L-methionine</name>
        <dbReference type="ChEBI" id="CHEBI:59789"/>
    </ligand>
</feature>
<dbReference type="PANTHER" id="PTHR11727:SF7">
    <property type="entry name" value="DIMETHYLADENOSINE TRANSFERASE-RELATED"/>
    <property type="match status" value="1"/>
</dbReference>
<evidence type="ECO:0000256" key="3">
    <source>
        <dbReference type="ARBA" id="ARBA00022603"/>
    </source>
</evidence>
<comment type="subcellular location">
    <subcellularLocation>
        <location evidence="7">Cytoplasm</location>
    </subcellularLocation>
</comment>
<name>A0A330LA32_9BACT</name>
<dbReference type="EMBL" id="OUNR01000001">
    <property type="protein sequence ID" value="SPP63806.1"/>
    <property type="molecule type" value="Genomic_DNA"/>
</dbReference>
<evidence type="ECO:0000256" key="8">
    <source>
        <dbReference type="PROSITE-ProRule" id="PRU01026"/>
    </source>
</evidence>
<dbReference type="Proteomes" id="UP000248168">
    <property type="component" value="Unassembled WGS sequence"/>
</dbReference>
<dbReference type="RefSeq" id="WP_121988281.1">
    <property type="nucleotide sequence ID" value="NZ_OUNR01000001.1"/>
</dbReference>
<reference evidence="11" key="1">
    <citation type="submission" date="2018-04" db="EMBL/GenBank/DDBJ databases">
        <authorList>
            <person name="Lucker S."/>
            <person name="Sakoula D."/>
        </authorList>
    </citation>
    <scope>NUCLEOTIDE SEQUENCE [LARGE SCALE GENOMIC DNA]</scope>
</reference>
<dbReference type="SMART" id="SM00650">
    <property type="entry name" value="rADc"/>
    <property type="match status" value="1"/>
</dbReference>
<dbReference type="PROSITE" id="PS01131">
    <property type="entry name" value="RRNA_A_DIMETH"/>
    <property type="match status" value="1"/>
</dbReference>
<accession>A0A330LA32</accession>
<dbReference type="SUPFAM" id="SSF53335">
    <property type="entry name" value="S-adenosyl-L-methionine-dependent methyltransferases"/>
    <property type="match status" value="1"/>
</dbReference>
<evidence type="ECO:0000256" key="4">
    <source>
        <dbReference type="ARBA" id="ARBA00022679"/>
    </source>
</evidence>
<evidence type="ECO:0000313" key="11">
    <source>
        <dbReference type="Proteomes" id="UP000248168"/>
    </source>
</evidence>
<feature type="binding site" evidence="7 8">
    <location>
        <position position="115"/>
    </location>
    <ligand>
        <name>S-adenosyl-L-methionine</name>
        <dbReference type="ChEBI" id="CHEBI:59789"/>
    </ligand>
</feature>
<dbReference type="InterPro" id="IPR029063">
    <property type="entry name" value="SAM-dependent_MTases_sf"/>
</dbReference>
<dbReference type="InterPro" id="IPR001737">
    <property type="entry name" value="KsgA/Erm"/>
</dbReference>
<dbReference type="EC" id="2.1.1.182" evidence="7"/>
<dbReference type="AlphaFoldDB" id="A0A330LA32"/>
<proteinExistence type="inferred from homology"/>
<feature type="domain" description="Ribosomal RNA adenine methylase transferase N-terminal" evidence="9">
    <location>
        <begin position="31"/>
        <end position="200"/>
    </location>
</feature>
<dbReference type="OrthoDB" id="9814755at2"/>
<evidence type="ECO:0000259" key="9">
    <source>
        <dbReference type="SMART" id="SM00650"/>
    </source>
</evidence>
<dbReference type="InParanoid" id="A0A330LA32"/>
<dbReference type="PROSITE" id="PS51689">
    <property type="entry name" value="SAM_RNA_A_N6_MT"/>
    <property type="match status" value="1"/>
</dbReference>
<dbReference type="Pfam" id="PF00398">
    <property type="entry name" value="RrnaAD"/>
    <property type="match status" value="1"/>
</dbReference>